<dbReference type="AlphaFoldDB" id="A0A1L9V5R6"/>
<dbReference type="EMBL" id="KV878920">
    <property type="protein sequence ID" value="OJJ79231.1"/>
    <property type="molecule type" value="Genomic_DNA"/>
</dbReference>
<gene>
    <name evidence="2" type="ORF">ASPGLDRAFT_61973</name>
</gene>
<dbReference type="STRING" id="1160497.A0A1L9V5R6"/>
<evidence type="ECO:0008006" key="4">
    <source>
        <dbReference type="Google" id="ProtNLM"/>
    </source>
</evidence>
<dbReference type="GO" id="GO:0005737">
    <property type="term" value="C:cytoplasm"/>
    <property type="evidence" value="ECO:0007669"/>
    <property type="project" value="TreeGrafter"/>
</dbReference>
<evidence type="ECO:0000313" key="3">
    <source>
        <dbReference type="Proteomes" id="UP000184300"/>
    </source>
</evidence>
<protein>
    <recommendedName>
        <fullName evidence="4">Condensation domain-containing protein</fullName>
    </recommendedName>
</protein>
<dbReference type="Proteomes" id="UP000184300">
    <property type="component" value="Unassembled WGS sequence"/>
</dbReference>
<feature type="region of interest" description="Disordered" evidence="1">
    <location>
        <begin position="277"/>
        <end position="307"/>
    </location>
</feature>
<dbReference type="PANTHER" id="PTHR45527">
    <property type="entry name" value="NONRIBOSOMAL PEPTIDE SYNTHETASE"/>
    <property type="match status" value="1"/>
</dbReference>
<dbReference type="SUPFAM" id="SSF52777">
    <property type="entry name" value="CoA-dependent acyltransferases"/>
    <property type="match status" value="1"/>
</dbReference>
<feature type="compositionally biased region" description="Basic and acidic residues" evidence="1">
    <location>
        <begin position="294"/>
        <end position="307"/>
    </location>
</feature>
<dbReference type="RefSeq" id="XP_022395929.1">
    <property type="nucleotide sequence ID" value="XM_022548501.1"/>
</dbReference>
<evidence type="ECO:0000313" key="2">
    <source>
        <dbReference type="EMBL" id="OJJ79231.1"/>
    </source>
</evidence>
<accession>A0A1L9V5R6</accession>
<reference evidence="3" key="1">
    <citation type="journal article" date="2017" name="Genome Biol.">
        <title>Comparative genomics reveals high biological diversity and specific adaptations in the industrially and medically important fungal genus Aspergillus.</title>
        <authorList>
            <person name="de Vries R.P."/>
            <person name="Riley R."/>
            <person name="Wiebenga A."/>
            <person name="Aguilar-Osorio G."/>
            <person name="Amillis S."/>
            <person name="Uchima C.A."/>
            <person name="Anderluh G."/>
            <person name="Asadollahi M."/>
            <person name="Askin M."/>
            <person name="Barry K."/>
            <person name="Battaglia E."/>
            <person name="Bayram O."/>
            <person name="Benocci T."/>
            <person name="Braus-Stromeyer S.A."/>
            <person name="Caldana C."/>
            <person name="Canovas D."/>
            <person name="Cerqueira G.C."/>
            <person name="Chen F."/>
            <person name="Chen W."/>
            <person name="Choi C."/>
            <person name="Clum A."/>
            <person name="Dos Santos R.A."/>
            <person name="Damasio A.R."/>
            <person name="Diallinas G."/>
            <person name="Emri T."/>
            <person name="Fekete E."/>
            <person name="Flipphi M."/>
            <person name="Freyberg S."/>
            <person name="Gallo A."/>
            <person name="Gournas C."/>
            <person name="Habgood R."/>
            <person name="Hainaut M."/>
            <person name="Harispe M.L."/>
            <person name="Henrissat B."/>
            <person name="Hilden K.S."/>
            <person name="Hope R."/>
            <person name="Hossain A."/>
            <person name="Karabika E."/>
            <person name="Karaffa L."/>
            <person name="Karanyi Z."/>
            <person name="Krasevec N."/>
            <person name="Kuo A."/>
            <person name="Kusch H."/>
            <person name="LaButti K."/>
            <person name="Lagendijk E.L."/>
            <person name="Lapidus A."/>
            <person name="Levasseur A."/>
            <person name="Lindquist E."/>
            <person name="Lipzen A."/>
            <person name="Logrieco A.F."/>
            <person name="MacCabe A."/>
            <person name="Maekelae M.R."/>
            <person name="Malavazi I."/>
            <person name="Melin P."/>
            <person name="Meyer V."/>
            <person name="Mielnichuk N."/>
            <person name="Miskei M."/>
            <person name="Molnar A.P."/>
            <person name="Mule G."/>
            <person name="Ngan C.Y."/>
            <person name="Orejas M."/>
            <person name="Orosz E."/>
            <person name="Ouedraogo J.P."/>
            <person name="Overkamp K.M."/>
            <person name="Park H.-S."/>
            <person name="Perrone G."/>
            <person name="Piumi F."/>
            <person name="Punt P.J."/>
            <person name="Ram A.F."/>
            <person name="Ramon A."/>
            <person name="Rauscher S."/>
            <person name="Record E."/>
            <person name="Riano-Pachon D.M."/>
            <person name="Robert V."/>
            <person name="Roehrig J."/>
            <person name="Ruller R."/>
            <person name="Salamov A."/>
            <person name="Salih N.S."/>
            <person name="Samson R.A."/>
            <person name="Sandor E."/>
            <person name="Sanguinetti M."/>
            <person name="Schuetze T."/>
            <person name="Sepcic K."/>
            <person name="Shelest E."/>
            <person name="Sherlock G."/>
            <person name="Sophianopoulou V."/>
            <person name="Squina F.M."/>
            <person name="Sun H."/>
            <person name="Susca A."/>
            <person name="Todd R.B."/>
            <person name="Tsang A."/>
            <person name="Unkles S.E."/>
            <person name="van de Wiele N."/>
            <person name="van Rossen-Uffink D."/>
            <person name="Oliveira J.V."/>
            <person name="Vesth T.C."/>
            <person name="Visser J."/>
            <person name="Yu J.-H."/>
            <person name="Zhou M."/>
            <person name="Andersen M.R."/>
            <person name="Archer D.B."/>
            <person name="Baker S.E."/>
            <person name="Benoit I."/>
            <person name="Brakhage A.A."/>
            <person name="Braus G.H."/>
            <person name="Fischer R."/>
            <person name="Frisvad J.C."/>
            <person name="Goldman G.H."/>
            <person name="Houbraken J."/>
            <person name="Oakley B."/>
            <person name="Pocsi I."/>
            <person name="Scazzocchio C."/>
            <person name="Seiboth B."/>
            <person name="vanKuyk P.A."/>
            <person name="Wortman J."/>
            <person name="Dyer P.S."/>
            <person name="Grigoriev I.V."/>
        </authorList>
    </citation>
    <scope>NUCLEOTIDE SEQUENCE [LARGE SCALE GENOMIC DNA]</scope>
    <source>
        <strain evidence="3">CBS 516.65</strain>
    </source>
</reference>
<dbReference type="Gene3D" id="3.30.559.30">
    <property type="entry name" value="Nonribosomal peptide synthetase, condensation domain"/>
    <property type="match status" value="1"/>
</dbReference>
<keyword evidence="3" id="KW-1185">Reference proteome</keyword>
<dbReference type="OrthoDB" id="416786at2759"/>
<proteinExistence type="predicted"/>
<dbReference type="GO" id="GO:0031177">
    <property type="term" value="F:phosphopantetheine binding"/>
    <property type="evidence" value="ECO:0007669"/>
    <property type="project" value="TreeGrafter"/>
</dbReference>
<dbReference type="GeneID" id="34464761"/>
<sequence length="307" mass="34567">MERVVPIAKTIQCADSEVLPVFRKYLSNDLPLDQYILHRLTLASTESGRVFGMIELHHDIGDKGARDVLEAELDALYHADQPLADSPPSTDAPQSLIPTDSPITDLGDSRKVDVPLLPLEIIKQFSRSQECTQSSLFKALWAVVLQFLVGSQDVAFLYLVSTRYAPGVQAGGAIGNYLEILWARVRAAGTTSFKEILKNVQEDYSRALTHLFAAINTFRELGLEQTLTNTIVNHRRHHCAESEERSSSNQKSFSWKYYEYSGDALCIFRILESKDPSRDRGQYSYRTHPLPVTRLDESGHNNVADRR</sequence>
<dbReference type="GO" id="GO:0044550">
    <property type="term" value="P:secondary metabolite biosynthetic process"/>
    <property type="evidence" value="ECO:0007669"/>
    <property type="project" value="TreeGrafter"/>
</dbReference>
<name>A0A1L9V5R6_ASPGL</name>
<dbReference type="PANTHER" id="PTHR45527:SF1">
    <property type="entry name" value="FATTY ACID SYNTHASE"/>
    <property type="match status" value="1"/>
</dbReference>
<evidence type="ECO:0000256" key="1">
    <source>
        <dbReference type="SAM" id="MobiDB-lite"/>
    </source>
</evidence>
<dbReference type="GO" id="GO:0043041">
    <property type="term" value="P:amino acid activation for nonribosomal peptide biosynthetic process"/>
    <property type="evidence" value="ECO:0007669"/>
    <property type="project" value="TreeGrafter"/>
</dbReference>
<organism evidence="2 3">
    <name type="scientific">Aspergillus glaucus CBS 516.65</name>
    <dbReference type="NCBI Taxonomy" id="1160497"/>
    <lineage>
        <taxon>Eukaryota</taxon>
        <taxon>Fungi</taxon>
        <taxon>Dikarya</taxon>
        <taxon>Ascomycota</taxon>
        <taxon>Pezizomycotina</taxon>
        <taxon>Eurotiomycetes</taxon>
        <taxon>Eurotiomycetidae</taxon>
        <taxon>Eurotiales</taxon>
        <taxon>Aspergillaceae</taxon>
        <taxon>Aspergillus</taxon>
        <taxon>Aspergillus subgen. Aspergillus</taxon>
    </lineage>
</organism>
<dbReference type="VEuPathDB" id="FungiDB:ASPGLDRAFT_61973"/>